<keyword evidence="3" id="KW-0378">Hydrolase</keyword>
<dbReference type="InterPro" id="IPR015797">
    <property type="entry name" value="NUDIX_hydrolase-like_dom_sf"/>
</dbReference>
<dbReference type="SUPFAM" id="SSF55811">
    <property type="entry name" value="Nudix"/>
    <property type="match status" value="1"/>
</dbReference>
<dbReference type="GO" id="GO:0000298">
    <property type="term" value="F:endopolyphosphatase activity"/>
    <property type="evidence" value="ECO:0007669"/>
    <property type="project" value="TreeGrafter"/>
</dbReference>
<dbReference type="GO" id="GO:0005737">
    <property type="term" value="C:cytoplasm"/>
    <property type="evidence" value="ECO:0007669"/>
    <property type="project" value="TreeGrafter"/>
</dbReference>
<dbReference type="Proteomes" id="UP000509704">
    <property type="component" value="Chromosome 7"/>
</dbReference>
<dbReference type="InterPro" id="IPR047198">
    <property type="entry name" value="DDP-like_NUDIX"/>
</dbReference>
<evidence type="ECO:0000256" key="3">
    <source>
        <dbReference type="ARBA" id="ARBA00022801"/>
    </source>
</evidence>
<organism evidence="6 7">
    <name type="scientific">Zygotorulaspora mrakii</name>
    <name type="common">Zygosaccharomyces mrakii</name>
    <dbReference type="NCBI Taxonomy" id="42260"/>
    <lineage>
        <taxon>Eukaryota</taxon>
        <taxon>Fungi</taxon>
        <taxon>Dikarya</taxon>
        <taxon>Ascomycota</taxon>
        <taxon>Saccharomycotina</taxon>
        <taxon>Saccharomycetes</taxon>
        <taxon>Saccharomycetales</taxon>
        <taxon>Saccharomycetaceae</taxon>
        <taxon>Zygotorulaspora</taxon>
    </lineage>
</organism>
<evidence type="ECO:0000259" key="5">
    <source>
        <dbReference type="PROSITE" id="PS51462"/>
    </source>
</evidence>
<keyword evidence="4" id="KW-0460">Magnesium</keyword>
<reference evidence="6 7" key="1">
    <citation type="submission" date="2020-07" db="EMBL/GenBank/DDBJ databases">
        <title>The yeast mating-type switching endonuclease HO is a domesticated member of an unorthodox homing genetic element family.</title>
        <authorList>
            <person name="Coughlan A.Y."/>
            <person name="Lombardi L."/>
            <person name="Braun-Galleani S."/>
            <person name="Martos A.R."/>
            <person name="Galeote V."/>
            <person name="Bigey F."/>
            <person name="Dequin S."/>
            <person name="Byrne K.P."/>
            <person name="Wolfe K.H."/>
        </authorList>
    </citation>
    <scope>NUCLEOTIDE SEQUENCE [LARGE SCALE GENOMIC DNA]</scope>
    <source>
        <strain evidence="6 7">NRRL Y-6702</strain>
    </source>
</reference>
<dbReference type="GO" id="GO:1901911">
    <property type="term" value="P:adenosine 5'-(hexahydrogen pentaphosphate) catabolic process"/>
    <property type="evidence" value="ECO:0007669"/>
    <property type="project" value="TreeGrafter"/>
</dbReference>
<dbReference type="PANTHER" id="PTHR12629:SF0">
    <property type="entry name" value="DIPHOSPHOINOSITOL-POLYPHOSPHATE DIPHOSPHATASE"/>
    <property type="match status" value="1"/>
</dbReference>
<gene>
    <name evidence="6" type="ORF">HG535_0G02570</name>
</gene>
<dbReference type="GO" id="GO:0005634">
    <property type="term" value="C:nucleus"/>
    <property type="evidence" value="ECO:0007669"/>
    <property type="project" value="TreeGrafter"/>
</dbReference>
<dbReference type="RefSeq" id="XP_037146099.1">
    <property type="nucleotide sequence ID" value="XM_037290204.1"/>
</dbReference>
<dbReference type="GO" id="GO:0034432">
    <property type="term" value="F:bis(5'-adenosyl)-pentaphosphatase activity"/>
    <property type="evidence" value="ECO:0007669"/>
    <property type="project" value="TreeGrafter"/>
</dbReference>
<feature type="domain" description="Nudix hydrolase" evidence="5">
    <location>
        <begin position="25"/>
        <end position="172"/>
    </location>
</feature>
<accession>A0A7H9B802</accession>
<dbReference type="Gene3D" id="3.90.79.10">
    <property type="entry name" value="Nucleoside Triphosphate Pyrophosphohydrolase"/>
    <property type="match status" value="1"/>
</dbReference>
<dbReference type="CDD" id="cd04666">
    <property type="entry name" value="NUDIX_DIPP2_like_Nudt4"/>
    <property type="match status" value="1"/>
</dbReference>
<dbReference type="FunFam" id="3.90.79.10:FF:000066">
    <property type="entry name" value="DDP1p Polyphosphate phosphatase"/>
    <property type="match status" value="1"/>
</dbReference>
<evidence type="ECO:0000313" key="7">
    <source>
        <dbReference type="Proteomes" id="UP000509704"/>
    </source>
</evidence>
<dbReference type="KEGG" id="zmk:HG535_0G02570"/>
<dbReference type="GO" id="GO:1901907">
    <property type="term" value="P:diadenosine pentaphosphate catabolic process"/>
    <property type="evidence" value="ECO:0007669"/>
    <property type="project" value="TreeGrafter"/>
</dbReference>
<dbReference type="GeneID" id="59238157"/>
<dbReference type="InterPro" id="IPR000086">
    <property type="entry name" value="NUDIX_hydrolase_dom"/>
</dbReference>
<evidence type="ECO:0000313" key="6">
    <source>
        <dbReference type="EMBL" id="QLG74374.1"/>
    </source>
</evidence>
<dbReference type="GO" id="GO:1901909">
    <property type="term" value="P:diadenosine hexaphosphate catabolic process"/>
    <property type="evidence" value="ECO:0007669"/>
    <property type="project" value="TreeGrafter"/>
</dbReference>
<dbReference type="GO" id="GO:0008486">
    <property type="term" value="F:diphosphoinositol-polyphosphate diphosphatase activity"/>
    <property type="evidence" value="ECO:0007669"/>
    <property type="project" value="TreeGrafter"/>
</dbReference>
<dbReference type="EMBL" id="CP058610">
    <property type="protein sequence ID" value="QLG74374.1"/>
    <property type="molecule type" value="Genomic_DNA"/>
</dbReference>
<protein>
    <recommendedName>
        <fullName evidence="5">Nudix hydrolase domain-containing protein</fullName>
    </recommendedName>
</protein>
<evidence type="ECO:0000256" key="2">
    <source>
        <dbReference type="ARBA" id="ARBA00022723"/>
    </source>
</evidence>
<evidence type="ECO:0000256" key="4">
    <source>
        <dbReference type="ARBA" id="ARBA00022842"/>
    </source>
</evidence>
<keyword evidence="7" id="KW-1185">Reference proteome</keyword>
<comment type="cofactor">
    <cofactor evidence="1">
        <name>Mg(2+)</name>
        <dbReference type="ChEBI" id="CHEBI:18420"/>
    </cofactor>
</comment>
<proteinExistence type="predicted"/>
<dbReference type="PANTHER" id="PTHR12629">
    <property type="entry name" value="DIPHOSPHOINOSITOL POLYPHOSPHATE PHOSPHOHYDROLASE"/>
    <property type="match status" value="1"/>
</dbReference>
<dbReference type="Pfam" id="PF00293">
    <property type="entry name" value="NUDIX"/>
    <property type="match status" value="1"/>
</dbReference>
<evidence type="ECO:0000256" key="1">
    <source>
        <dbReference type="ARBA" id="ARBA00001946"/>
    </source>
</evidence>
<dbReference type="OrthoDB" id="2011998at2759"/>
<dbReference type="AlphaFoldDB" id="A0A7H9B802"/>
<keyword evidence="2" id="KW-0479">Metal-binding</keyword>
<name>A0A7H9B802_ZYGMR</name>
<sequence>MCKEVERTKTARVGRARQVYNPATGARIVAGCLCLSKDNEKVLMISSSKHKKRWIFPKGGVEDDESDYAMTAQRETWEEAGATGVIGKSLGVIEDMRPAKAWNKDVAALSESTGGVIEHPPRSEFHFYEMQVTELFGTYPESHKRNRDWFTYGKAREQLIIANRPELLEALERSSINKKL</sequence>
<dbReference type="GO" id="GO:0071543">
    <property type="term" value="P:diphosphoinositol polyphosphate metabolic process"/>
    <property type="evidence" value="ECO:0007669"/>
    <property type="project" value="TreeGrafter"/>
</dbReference>
<dbReference type="GO" id="GO:0034431">
    <property type="term" value="F:bis(5'-adenosyl)-hexaphosphatase activity"/>
    <property type="evidence" value="ECO:0007669"/>
    <property type="project" value="TreeGrafter"/>
</dbReference>
<dbReference type="GO" id="GO:0046872">
    <property type="term" value="F:metal ion binding"/>
    <property type="evidence" value="ECO:0007669"/>
    <property type="project" value="UniProtKB-KW"/>
</dbReference>
<dbReference type="PROSITE" id="PS51462">
    <property type="entry name" value="NUDIX"/>
    <property type="match status" value="1"/>
</dbReference>